<accession>A0A0G1UAI3</accession>
<evidence type="ECO:0000313" key="2">
    <source>
        <dbReference type="Proteomes" id="UP000034877"/>
    </source>
</evidence>
<gene>
    <name evidence="1" type="ORF">UY22_C0046G0003</name>
</gene>
<reference evidence="1 2" key="1">
    <citation type="journal article" date="2015" name="Nature">
        <title>rRNA introns, odd ribosomes, and small enigmatic genomes across a large radiation of phyla.</title>
        <authorList>
            <person name="Brown C.T."/>
            <person name="Hug L.A."/>
            <person name="Thomas B.C."/>
            <person name="Sharon I."/>
            <person name="Castelle C.J."/>
            <person name="Singh A."/>
            <person name="Wilkins M.J."/>
            <person name="Williams K.H."/>
            <person name="Banfield J.F."/>
        </authorList>
    </citation>
    <scope>NUCLEOTIDE SEQUENCE [LARGE SCALE GENOMIC DNA]</scope>
</reference>
<sequence>MTIQGIYQLAINKGIEADFRGREGVGKLLSRKKEKFERLSSEKKDEFDKNALENDLIISHHPLGKALANLSGVMELQCDVLNKYGVPINIAEGLMKEKISEVARGVNKVNHQRTVDAAKLLGINLMCIHTAADNISASFVRDAIAKKNPERVEDLMEVLSGIGEYQQAEQLGVAPRIFTGSPENRCGKILVDMTGGTEGPPKIYERMAHAGIGTVVGMHISEDHKKEAEAAHVNVVVAGHMSSDSIGMNVLLDEMERQGVQVVPCGGLFRVSRTNQ</sequence>
<evidence type="ECO:0008006" key="3">
    <source>
        <dbReference type="Google" id="ProtNLM"/>
    </source>
</evidence>
<organism evidence="1 2">
    <name type="scientific">Candidatus Amesbacteria bacterium GW2011_GWC1_48_10</name>
    <dbReference type="NCBI Taxonomy" id="1618365"/>
    <lineage>
        <taxon>Bacteria</taxon>
        <taxon>Candidatus Amesiibacteriota</taxon>
    </lineage>
</organism>
<evidence type="ECO:0000313" key="1">
    <source>
        <dbReference type="EMBL" id="KKU91117.1"/>
    </source>
</evidence>
<name>A0A0G1UAI3_9BACT</name>
<dbReference type="AlphaFoldDB" id="A0A0G1UAI3"/>
<dbReference type="EMBL" id="LCPE01000046">
    <property type="protein sequence ID" value="KKU91117.1"/>
    <property type="molecule type" value="Genomic_DNA"/>
</dbReference>
<proteinExistence type="predicted"/>
<dbReference type="Proteomes" id="UP000034877">
    <property type="component" value="Unassembled WGS sequence"/>
</dbReference>
<protein>
    <recommendedName>
        <fullName evidence="3">NIF3 (NGG1p interacting factor 3)-like protein</fullName>
    </recommendedName>
</protein>
<comment type="caution">
    <text evidence="1">The sequence shown here is derived from an EMBL/GenBank/DDBJ whole genome shotgun (WGS) entry which is preliminary data.</text>
</comment>